<feature type="compositionally biased region" description="Basic residues" evidence="1">
    <location>
        <begin position="649"/>
        <end position="659"/>
    </location>
</feature>
<dbReference type="Proteomes" id="UP000002149">
    <property type="component" value="Chromosome 4"/>
</dbReference>
<evidence type="ECO:0000313" key="4">
    <source>
        <dbReference type="Proteomes" id="UP000002149"/>
    </source>
</evidence>
<accession>Q5KI00</accession>
<keyword evidence="2" id="KW-0472">Membrane</keyword>
<keyword evidence="2" id="KW-0812">Transmembrane</keyword>
<dbReference type="RefSeq" id="XP_024512616.1">
    <property type="nucleotide sequence ID" value="XM_024657076.1"/>
</dbReference>
<dbReference type="OrthoDB" id="2529242at2759"/>
<organism evidence="3 4">
    <name type="scientific">Cryptococcus deneoformans (strain JEC21 / ATCC MYA-565)</name>
    <name type="common">Cryptococcus neoformans var. neoformans serotype D</name>
    <dbReference type="NCBI Taxonomy" id="214684"/>
    <lineage>
        <taxon>Eukaryota</taxon>
        <taxon>Fungi</taxon>
        <taxon>Dikarya</taxon>
        <taxon>Basidiomycota</taxon>
        <taxon>Agaricomycotina</taxon>
        <taxon>Tremellomycetes</taxon>
        <taxon>Tremellales</taxon>
        <taxon>Cryptococcaceae</taxon>
        <taxon>Cryptococcus</taxon>
        <taxon>Cryptococcus neoformans species complex</taxon>
    </lineage>
</organism>
<sequence length="1120" mass="121759">MQVGPKTSDATTYTGTLTSTPGSAICSPDGSMLAAYSPDPFRPMPRGFESLTSYPISTSQLAESRISLAPSKVTTPMDAIGNVPIEMASAKQSSTWRTQNYQSFNQPAASGTTLANSLDFKTPARSRISVTDHRAPPPPPIPSNMPLPPTPTFARSSTLWEMSSSMHGKESMEMLLGGEEEVWVPVDEQVAGAERWGVSGRGVGIVAVVGNVACFTLGLPFLLHHGRFTHIARVLYLVSLLLPSLFLLLTSYILRYRLSKSVYHRAIKGSTKSASTGVTGHKSLALISESQLSLPVSISPKLTPPQAKLGSVSEIHNTKLNISRLAHRRPSLTTYVAADKDGSLSHPGRITFADRSPKRRHTVYGNFTMRDLEAEEAMRKSLSRKSCDVWIQNGHAIEGGGFMSRAAEMFKPVPAMRVLVNQPLDARKRDTVKIFRGGVVSMIAKRTSGFFEGRRHSILTHAEATGKTRGQYEEASTINGASSPCSPANSFRSLSATNFDTDRPISHTSGHQSVNSTGEGSTLPAVQIYRATRGRMSNGPTLIFGKRMSNQRLNKAASVGEGAGLELDRLTDNVTPNLRPSVDIRSDASEEPSQCSPHTSQPDEQGNDIIEQKRPLSKQFGYSVDAENSYPRAPSFDNLSFKDQSTPHQSRRPSNKHHICNQNSSVDFSRSPEYYAAESSSKLLKGESAESKHSLVHKSSFGLPRLKEEDFTADVRKSFEELSRPILLYDVQSAGIDLPPIPSSLTIAHLNLSPITENKEDSFSETSMILSRSCVEDMHLALQLAASSSNQNIAQEITEHVGTLQDSKGSSLASPMGTEVEDAVEEMERMMAMDTPTREDFVVSPSLSTSTAPNGRLRSASDISVSTSASSAIADTKSVNCYLGGLTKDGPPIPTIPAAYRQPSDLPTVVSHPHPPPLARTPSSTTFGLREQTDLRHFCISEPHPPVQRLLPKQSSDSTYSASSRIESELNDREQTLPLKIREYQPSKMEMKIAKQLDERNRWRSIDANNRERRAVVEKPAIRSTVQHSKGSTLESTVRSSPLKPLQVIAEKQANRTSLTNPKPTSKAVKGFSVLLQDEQGGSKVSLGGRSEKQKGKENAKGSKASSSSSATVCMKGLRA</sequence>
<feature type="transmembrane region" description="Helical" evidence="2">
    <location>
        <begin position="234"/>
        <end position="254"/>
    </location>
</feature>
<feature type="region of interest" description="Disordered" evidence="1">
    <location>
        <begin position="464"/>
        <end position="521"/>
    </location>
</feature>
<feature type="region of interest" description="Disordered" evidence="1">
    <location>
        <begin position="1"/>
        <end position="21"/>
    </location>
</feature>
<dbReference type="AlphaFoldDB" id="Q5KI00"/>
<name>Q5KI00_CRYD1</name>
<dbReference type="PaxDb" id="214684-Q5KI00"/>
<keyword evidence="2" id="KW-1133">Transmembrane helix</keyword>
<feature type="region of interest" description="Disordered" evidence="1">
    <location>
        <begin position="570"/>
        <end position="608"/>
    </location>
</feature>
<feature type="compositionally biased region" description="Low complexity" evidence="1">
    <location>
        <begin position="1102"/>
        <end position="1111"/>
    </location>
</feature>
<feature type="region of interest" description="Disordered" evidence="1">
    <location>
        <begin position="631"/>
        <end position="665"/>
    </location>
</feature>
<feature type="compositionally biased region" description="Polar residues" evidence="1">
    <location>
        <begin position="637"/>
        <end position="648"/>
    </location>
</feature>
<evidence type="ECO:0000256" key="2">
    <source>
        <dbReference type="SAM" id="Phobius"/>
    </source>
</evidence>
<reference evidence="3 4" key="1">
    <citation type="journal article" date="2005" name="Science">
        <title>The genome of the basidiomycetous yeast and human pathogen Cryptococcus neoformans.</title>
        <authorList>
            <person name="Loftus B.J."/>
            <person name="Fung E."/>
            <person name="Roncaglia P."/>
            <person name="Rowley D."/>
            <person name="Amedeo P."/>
            <person name="Bruno D."/>
            <person name="Vamathevan J."/>
            <person name="Miranda M."/>
            <person name="Anderson I.J."/>
            <person name="Fraser J.A."/>
            <person name="Allen J.E."/>
            <person name="Bosdet I.E."/>
            <person name="Brent M.R."/>
            <person name="Chiu R."/>
            <person name="Doering T.L."/>
            <person name="Donlin M.J."/>
            <person name="D'Souza C.A."/>
            <person name="Fox D.S."/>
            <person name="Grinberg V."/>
            <person name="Fu J."/>
            <person name="Fukushima M."/>
            <person name="Haas B.J."/>
            <person name="Huang J.C."/>
            <person name="Janbon G."/>
            <person name="Jones S.J."/>
            <person name="Koo H.L."/>
            <person name="Krzywinski M.I."/>
            <person name="Kwon-Chung J.K."/>
            <person name="Lengeler K.B."/>
            <person name="Maiti R."/>
            <person name="Marra M.A."/>
            <person name="Marra R.E."/>
            <person name="Mathewson C.A."/>
            <person name="Mitchell T.G."/>
            <person name="Pertea M."/>
            <person name="Riggs F.R."/>
            <person name="Salzberg S.L."/>
            <person name="Schein J.E."/>
            <person name="Shvartsbeyn A."/>
            <person name="Shin H."/>
            <person name="Shumway M."/>
            <person name="Specht C.A."/>
            <person name="Suh B.B."/>
            <person name="Tenney A."/>
            <person name="Utterback T.R."/>
            <person name="Wickes B.L."/>
            <person name="Wortman J.R."/>
            <person name="Wye N.H."/>
            <person name="Kronstad J.W."/>
            <person name="Lodge J.K."/>
            <person name="Heitman J."/>
            <person name="Davis R.W."/>
            <person name="Fraser C.M."/>
            <person name="Hyman R.W."/>
        </authorList>
    </citation>
    <scope>NUCLEOTIDE SEQUENCE [LARGE SCALE GENOMIC DNA]</scope>
    <source>
        <strain evidence="4">JEC21 / ATCC MYA-565</strain>
    </source>
</reference>
<feature type="compositionally biased region" description="Polar residues" evidence="1">
    <location>
        <begin position="591"/>
        <end position="604"/>
    </location>
</feature>
<feature type="compositionally biased region" description="Polar residues" evidence="1">
    <location>
        <begin position="506"/>
        <end position="520"/>
    </location>
</feature>
<dbReference type="GeneID" id="3257128"/>
<evidence type="ECO:0000313" key="3">
    <source>
        <dbReference type="EMBL" id="AAW42784.2"/>
    </source>
</evidence>
<protein>
    <submittedName>
        <fullName evidence="3">Expressed protein</fullName>
    </submittedName>
</protein>
<feature type="compositionally biased region" description="Basic and acidic residues" evidence="1">
    <location>
        <begin position="1090"/>
        <end position="1101"/>
    </location>
</feature>
<feature type="compositionally biased region" description="Polar residues" evidence="1">
    <location>
        <begin position="474"/>
        <end position="499"/>
    </location>
</feature>
<dbReference type="KEGG" id="cne:CND04710"/>
<feature type="region of interest" description="Disordered" evidence="1">
    <location>
        <begin position="1080"/>
        <end position="1120"/>
    </location>
</feature>
<dbReference type="HOGENOM" id="CLU_370048_0_0_1"/>
<dbReference type="VEuPathDB" id="FungiDB:CND04710"/>
<feature type="compositionally biased region" description="Low complexity" evidence="1">
    <location>
        <begin position="7"/>
        <end position="20"/>
    </location>
</feature>
<proteinExistence type="predicted"/>
<keyword evidence="4" id="KW-1185">Reference proteome</keyword>
<dbReference type="InParanoid" id="Q5KI00"/>
<feature type="transmembrane region" description="Helical" evidence="2">
    <location>
        <begin position="202"/>
        <end position="222"/>
    </location>
</feature>
<gene>
    <name evidence="3" type="ordered locus">CND04710</name>
</gene>
<feature type="compositionally biased region" description="Pro residues" evidence="1">
    <location>
        <begin position="136"/>
        <end position="148"/>
    </location>
</feature>
<evidence type="ECO:0000256" key="1">
    <source>
        <dbReference type="SAM" id="MobiDB-lite"/>
    </source>
</evidence>
<dbReference type="EMBL" id="AE017344">
    <property type="protein sequence ID" value="AAW42784.2"/>
    <property type="molecule type" value="Genomic_DNA"/>
</dbReference>
<feature type="region of interest" description="Disordered" evidence="1">
    <location>
        <begin position="128"/>
        <end position="148"/>
    </location>
</feature>